<dbReference type="AlphaFoldDB" id="A0AAV7TEH2"/>
<evidence type="ECO:0000256" key="1">
    <source>
        <dbReference type="SAM" id="MobiDB-lite"/>
    </source>
</evidence>
<keyword evidence="3" id="KW-1185">Reference proteome</keyword>
<feature type="compositionally biased region" description="Basic and acidic residues" evidence="1">
    <location>
        <begin position="1"/>
        <end position="16"/>
    </location>
</feature>
<feature type="region of interest" description="Disordered" evidence="1">
    <location>
        <begin position="99"/>
        <end position="137"/>
    </location>
</feature>
<feature type="region of interest" description="Disordered" evidence="1">
    <location>
        <begin position="1"/>
        <end position="33"/>
    </location>
</feature>
<name>A0AAV7TEH2_PLEWA</name>
<dbReference type="EMBL" id="JANPWB010000006">
    <property type="protein sequence ID" value="KAJ1174982.1"/>
    <property type="molecule type" value="Genomic_DNA"/>
</dbReference>
<evidence type="ECO:0000313" key="3">
    <source>
        <dbReference type="Proteomes" id="UP001066276"/>
    </source>
</evidence>
<proteinExistence type="predicted"/>
<comment type="caution">
    <text evidence="2">The sequence shown here is derived from an EMBL/GenBank/DDBJ whole genome shotgun (WGS) entry which is preliminary data.</text>
</comment>
<evidence type="ECO:0000313" key="2">
    <source>
        <dbReference type="EMBL" id="KAJ1174982.1"/>
    </source>
</evidence>
<accession>A0AAV7TEH2</accession>
<sequence length="194" mass="21597">MGKRKPIDPLDPLSDRKKLKKQPLKLVTETKESTRKPFEEIDQLFEEVEAILNCTVGNNGASPPKNASAYPGRIQDFFKKRMKDQVPNPVLINSRVVSPITHTNTPSPLNGLTTTASDPLSRHGSHQVEEEGSTPTPVIPLSPVVKVIPNIVCRNRFEVLVEEDEIPRALEPPTADRNKENTPVPSFPSLLLLW</sequence>
<organism evidence="2 3">
    <name type="scientific">Pleurodeles waltl</name>
    <name type="common">Iberian ribbed newt</name>
    <dbReference type="NCBI Taxonomy" id="8319"/>
    <lineage>
        <taxon>Eukaryota</taxon>
        <taxon>Metazoa</taxon>
        <taxon>Chordata</taxon>
        <taxon>Craniata</taxon>
        <taxon>Vertebrata</taxon>
        <taxon>Euteleostomi</taxon>
        <taxon>Amphibia</taxon>
        <taxon>Batrachia</taxon>
        <taxon>Caudata</taxon>
        <taxon>Salamandroidea</taxon>
        <taxon>Salamandridae</taxon>
        <taxon>Pleurodelinae</taxon>
        <taxon>Pleurodeles</taxon>
    </lineage>
</organism>
<protein>
    <submittedName>
        <fullName evidence="2">Uncharacterized protein</fullName>
    </submittedName>
</protein>
<dbReference type="Proteomes" id="UP001066276">
    <property type="component" value="Chromosome 3_2"/>
</dbReference>
<gene>
    <name evidence="2" type="ORF">NDU88_000273</name>
</gene>
<reference evidence="2" key="1">
    <citation type="journal article" date="2022" name="bioRxiv">
        <title>Sequencing and chromosome-scale assembly of the giantPleurodeles waltlgenome.</title>
        <authorList>
            <person name="Brown T."/>
            <person name="Elewa A."/>
            <person name="Iarovenko S."/>
            <person name="Subramanian E."/>
            <person name="Araus A.J."/>
            <person name="Petzold A."/>
            <person name="Susuki M."/>
            <person name="Suzuki K.-i.T."/>
            <person name="Hayashi T."/>
            <person name="Toyoda A."/>
            <person name="Oliveira C."/>
            <person name="Osipova E."/>
            <person name="Leigh N.D."/>
            <person name="Simon A."/>
            <person name="Yun M.H."/>
        </authorList>
    </citation>
    <scope>NUCLEOTIDE SEQUENCE</scope>
    <source>
        <strain evidence="2">20211129_DDA</strain>
        <tissue evidence="2">Liver</tissue>
    </source>
</reference>
<feature type="compositionally biased region" description="Polar residues" evidence="1">
    <location>
        <begin position="100"/>
        <end position="118"/>
    </location>
</feature>